<accession>A9BGC8</accession>
<evidence type="ECO:0000256" key="3">
    <source>
        <dbReference type="ARBA" id="ARBA00022448"/>
    </source>
</evidence>
<feature type="transmembrane region" description="Helical" evidence="9">
    <location>
        <begin position="106"/>
        <end position="125"/>
    </location>
</feature>
<keyword evidence="6 9" id="KW-0812">Transmembrane</keyword>
<evidence type="ECO:0000256" key="4">
    <source>
        <dbReference type="ARBA" id="ARBA00022475"/>
    </source>
</evidence>
<dbReference type="PANTHER" id="PTHR32243:SF50">
    <property type="entry name" value="MALTOSE_MALTODEXTRIN TRANSPORT SYSTEM PERMEASE PROTEIN MALG"/>
    <property type="match status" value="1"/>
</dbReference>
<comment type="similarity">
    <text evidence="2">Belongs to the binding-protein-dependent transport system permease family. MalFG subfamily.</text>
</comment>
<proteinExistence type="inferred from homology"/>
<dbReference type="SUPFAM" id="SSF161098">
    <property type="entry name" value="MetI-like"/>
    <property type="match status" value="1"/>
</dbReference>
<dbReference type="HOGENOM" id="CLU_016047_1_2_0"/>
<keyword evidence="7 9" id="KW-1133">Transmembrane helix</keyword>
<evidence type="ECO:0000256" key="8">
    <source>
        <dbReference type="ARBA" id="ARBA00023136"/>
    </source>
</evidence>
<feature type="transmembrane region" description="Helical" evidence="9">
    <location>
        <begin position="73"/>
        <end position="94"/>
    </location>
</feature>
<dbReference type="InterPro" id="IPR000515">
    <property type="entry name" value="MetI-like"/>
</dbReference>
<comment type="subcellular location">
    <subcellularLocation>
        <location evidence="1 9">Cell membrane</location>
        <topology evidence="1 9">Multi-pass membrane protein</topology>
    </subcellularLocation>
</comment>
<dbReference type="KEGG" id="pmo:Pmob_1264"/>
<dbReference type="STRING" id="403833.Pmob_1264"/>
<evidence type="ECO:0000259" key="10">
    <source>
        <dbReference type="PROSITE" id="PS50928"/>
    </source>
</evidence>
<name>A9BGC8_PETMO</name>
<evidence type="ECO:0000313" key="12">
    <source>
        <dbReference type="Proteomes" id="UP000000789"/>
    </source>
</evidence>
<reference evidence="11" key="1">
    <citation type="submission" date="2007-11" db="EMBL/GenBank/DDBJ databases">
        <title>Complete sequence of Petroga mobilis SJ95.</title>
        <authorList>
            <consortium name="US DOE Joint Genome Institute"/>
            <person name="Copeland A."/>
            <person name="Lucas S."/>
            <person name="Lapidus A."/>
            <person name="Barry K."/>
            <person name="Glavina del Rio T."/>
            <person name="Dalin E."/>
            <person name="Tice H."/>
            <person name="Pitluck S."/>
            <person name="Meincke L."/>
            <person name="Brettin T."/>
            <person name="Bruce D."/>
            <person name="Detter J.C."/>
            <person name="Han C."/>
            <person name="Kuske C.R."/>
            <person name="Schmutz J."/>
            <person name="Larimer F."/>
            <person name="Land M."/>
            <person name="Hauser L."/>
            <person name="Kyrpides N."/>
            <person name="Mikhailova N."/>
            <person name="Noll K."/>
            <person name="Richardson P."/>
        </authorList>
    </citation>
    <scope>NUCLEOTIDE SEQUENCE [LARGE SCALE GENOMIC DNA]</scope>
    <source>
        <strain evidence="11">SJ95</strain>
    </source>
</reference>
<dbReference type="Proteomes" id="UP000000789">
    <property type="component" value="Chromosome"/>
</dbReference>
<dbReference type="InterPro" id="IPR050901">
    <property type="entry name" value="BP-dep_ABC_trans_perm"/>
</dbReference>
<dbReference type="GO" id="GO:0042956">
    <property type="term" value="P:maltodextrin transmembrane transport"/>
    <property type="evidence" value="ECO:0007669"/>
    <property type="project" value="TreeGrafter"/>
</dbReference>
<evidence type="ECO:0000256" key="9">
    <source>
        <dbReference type="RuleBase" id="RU363032"/>
    </source>
</evidence>
<feature type="transmembrane region" description="Helical" evidence="9">
    <location>
        <begin position="181"/>
        <end position="206"/>
    </location>
</feature>
<gene>
    <name evidence="11" type="ordered locus">Pmob_1264</name>
</gene>
<dbReference type="Pfam" id="PF00528">
    <property type="entry name" value="BPD_transp_1"/>
    <property type="match status" value="1"/>
</dbReference>
<dbReference type="EMBL" id="CP000879">
    <property type="protein sequence ID" value="ABX31978.1"/>
    <property type="molecule type" value="Genomic_DNA"/>
</dbReference>
<dbReference type="GO" id="GO:0015423">
    <property type="term" value="F:ABC-type maltose transporter activity"/>
    <property type="evidence" value="ECO:0007669"/>
    <property type="project" value="TreeGrafter"/>
</dbReference>
<dbReference type="RefSeq" id="WP_012209077.1">
    <property type="nucleotide sequence ID" value="NC_010003.1"/>
</dbReference>
<keyword evidence="12" id="KW-1185">Reference proteome</keyword>
<feature type="transmembrane region" description="Helical" evidence="9">
    <location>
        <begin position="137"/>
        <end position="160"/>
    </location>
</feature>
<keyword evidence="3 9" id="KW-0813">Transport</keyword>
<sequence length="276" mass="31446">MNSREKKNLLFARIIAILLTIIILFPFVYVLLTSFKLGQSFYTSSIFPEEFTFQNYKKLFSETNFLIWMKNSVIMGISAAIISVIITMFGGYAFSRLRFPGKKYGILLLLIIQMLPTSVAMVAYFKMLQFFGLLNTLTGLILILGFGNVAFGIWIMRNYLISIPRNLDEAAYIDGASHWKIFWKIIFPLMFPILATQFILTFIGVYNEYMLSVLFLFDPMKYPLGVGVKSFLSGNYSVNWTIFCAASIIGSLPIMIIFLLLQKYIAKGLTQGAVKE</sequence>
<keyword evidence="8 9" id="KW-0472">Membrane</keyword>
<feature type="transmembrane region" description="Helical" evidence="9">
    <location>
        <begin position="240"/>
        <end position="261"/>
    </location>
</feature>
<evidence type="ECO:0000256" key="5">
    <source>
        <dbReference type="ARBA" id="ARBA00022597"/>
    </source>
</evidence>
<evidence type="ECO:0000256" key="1">
    <source>
        <dbReference type="ARBA" id="ARBA00004651"/>
    </source>
</evidence>
<protein>
    <submittedName>
        <fullName evidence="11">Binding-protein-dependent transport systems inner membrane component</fullName>
    </submittedName>
</protein>
<keyword evidence="4" id="KW-1003">Cell membrane</keyword>
<dbReference type="AlphaFoldDB" id="A9BGC8"/>
<dbReference type="GO" id="GO:0005886">
    <property type="term" value="C:plasma membrane"/>
    <property type="evidence" value="ECO:0007669"/>
    <property type="project" value="UniProtKB-SubCell"/>
</dbReference>
<dbReference type="Gene3D" id="1.10.3720.10">
    <property type="entry name" value="MetI-like"/>
    <property type="match status" value="1"/>
</dbReference>
<keyword evidence="5" id="KW-0762">Sugar transport</keyword>
<dbReference type="eggNOG" id="COG3833">
    <property type="taxonomic scope" value="Bacteria"/>
</dbReference>
<dbReference type="InterPro" id="IPR035906">
    <property type="entry name" value="MetI-like_sf"/>
</dbReference>
<dbReference type="PROSITE" id="PS50928">
    <property type="entry name" value="ABC_TM1"/>
    <property type="match status" value="1"/>
</dbReference>
<evidence type="ECO:0000256" key="7">
    <source>
        <dbReference type="ARBA" id="ARBA00022989"/>
    </source>
</evidence>
<dbReference type="OrthoDB" id="9794684at2"/>
<evidence type="ECO:0000256" key="6">
    <source>
        <dbReference type="ARBA" id="ARBA00022692"/>
    </source>
</evidence>
<dbReference type="CDD" id="cd06261">
    <property type="entry name" value="TM_PBP2"/>
    <property type="match status" value="1"/>
</dbReference>
<evidence type="ECO:0000313" key="11">
    <source>
        <dbReference type="EMBL" id="ABX31978.1"/>
    </source>
</evidence>
<evidence type="ECO:0000256" key="2">
    <source>
        <dbReference type="ARBA" id="ARBA00009047"/>
    </source>
</evidence>
<dbReference type="PANTHER" id="PTHR32243">
    <property type="entry name" value="MALTOSE TRANSPORT SYSTEM PERMEASE-RELATED"/>
    <property type="match status" value="1"/>
</dbReference>
<feature type="domain" description="ABC transmembrane type-1" evidence="10">
    <location>
        <begin position="69"/>
        <end position="261"/>
    </location>
</feature>
<feature type="transmembrane region" description="Helical" evidence="9">
    <location>
        <begin position="12"/>
        <end position="32"/>
    </location>
</feature>
<organism evidence="11 12">
    <name type="scientific">Petrotoga mobilis (strain DSM 10674 / SJ95)</name>
    <dbReference type="NCBI Taxonomy" id="403833"/>
    <lineage>
        <taxon>Bacteria</taxon>
        <taxon>Thermotogati</taxon>
        <taxon>Thermotogota</taxon>
        <taxon>Thermotogae</taxon>
        <taxon>Petrotogales</taxon>
        <taxon>Petrotogaceae</taxon>
        <taxon>Petrotoga</taxon>
    </lineage>
</organism>